<proteinExistence type="predicted"/>
<accession>A0A0H5REK9</accession>
<feature type="compositionally biased region" description="Polar residues" evidence="1">
    <location>
        <begin position="156"/>
        <end position="174"/>
    </location>
</feature>
<reference evidence="3" key="1">
    <citation type="submission" date="2015-04" db="EMBL/GenBank/DDBJ databases">
        <title>The genome sequence of the plant pathogenic Rhizarian Plasmodiophora brassicae reveals insights in its biotrophic life cycle and the origin of chitin synthesis.</title>
        <authorList>
            <person name="Schwelm A."/>
            <person name="Fogelqvist J."/>
            <person name="Knaust A."/>
            <person name="Julke S."/>
            <person name="Lilja T."/>
            <person name="Dhandapani V."/>
            <person name="Bonilla-Rosso G."/>
            <person name="Karlsson M."/>
            <person name="Shevchenko A."/>
            <person name="Choi S.R."/>
            <person name="Kim H.G."/>
            <person name="Park J.Y."/>
            <person name="Lim Y.P."/>
            <person name="Ludwig-Muller J."/>
            <person name="Dixelius C."/>
        </authorList>
    </citation>
    <scope>NUCLEOTIDE SEQUENCE</scope>
    <source>
        <tissue evidence="3">Potato root galls</tissue>
    </source>
</reference>
<name>A0A0H5REK9_9EUKA</name>
<feature type="chain" id="PRO_5005223966" evidence="2">
    <location>
        <begin position="20"/>
        <end position="639"/>
    </location>
</feature>
<evidence type="ECO:0000256" key="2">
    <source>
        <dbReference type="SAM" id="SignalP"/>
    </source>
</evidence>
<feature type="signal peptide" evidence="2">
    <location>
        <begin position="1"/>
        <end position="19"/>
    </location>
</feature>
<keyword evidence="2" id="KW-0732">Signal</keyword>
<dbReference type="AlphaFoldDB" id="A0A0H5REK9"/>
<protein>
    <submittedName>
        <fullName evidence="3">Uncharacterized protein</fullName>
    </submittedName>
</protein>
<dbReference type="EMBL" id="HACM01006577">
    <property type="protein sequence ID" value="CRZ07019.1"/>
    <property type="molecule type" value="Transcribed_RNA"/>
</dbReference>
<organism evidence="3">
    <name type="scientific">Spongospora subterranea</name>
    <dbReference type="NCBI Taxonomy" id="70186"/>
    <lineage>
        <taxon>Eukaryota</taxon>
        <taxon>Sar</taxon>
        <taxon>Rhizaria</taxon>
        <taxon>Endomyxa</taxon>
        <taxon>Phytomyxea</taxon>
        <taxon>Plasmodiophorida</taxon>
        <taxon>Plasmodiophoridae</taxon>
        <taxon>Spongospora</taxon>
    </lineage>
</organism>
<evidence type="ECO:0000256" key="1">
    <source>
        <dbReference type="SAM" id="MobiDB-lite"/>
    </source>
</evidence>
<feature type="region of interest" description="Disordered" evidence="1">
    <location>
        <begin position="133"/>
        <end position="176"/>
    </location>
</feature>
<sequence>MCVLNLLILLLVATRPTRSVTTEPGHGWGEPLGSGQANVASRIASSTFSDTKSQSHEWTMHHDKTQGNSLLAFDFSNINPVDQFGESSSMNELHSSPGSKIDASHISIDSQQLSQEGENLDCLIDPNRIPIKSKISPSKDSFENLVPDNRNAHQFGDSSSKNLADWNPSTSSNRDASRISIDGQQSIESVEGKTFDCRIENTINSKTQPVDVRENFVPDGFPEQTQKIVRFRDGKYLVGLRMLCRVLNWDLDEVKDYDSLCVFLGKETNPEQVEFHDSVAITEHMMKLLVRGKSGRNTVEVGQNKIDVPDNRLIAKATSTLQKLILISNFVLKLVSCRRSLSSASPNVIDCLKRTCIPVLQCLVKCCGKDMDLFQTRWGTLFKHSNFNTNCCPGLRSNHHTCGYQMTKIVRNPDNRFSFAFFKNTNKNSGSLDLKALVGAVQKSTTSEEKLNLCCEFNEKYRSSGTLAHKTLRQYYNQSPKPIWGCFVHHCGQNTNEWIRKWGPEFAHGDFGRRKCQGVETQLCGLIDPPFDIPERHKLRSKPTRDLLPAISEILEQYDQFVITKTASMKSPHPGLTTMITKCRPIYNCLNRHCAGSVEEFVRRWGESVSYTKFSRNCCPGPGRQESDVCPYNSRSSQP</sequence>
<evidence type="ECO:0000313" key="3">
    <source>
        <dbReference type="EMBL" id="CRZ07019.1"/>
    </source>
</evidence>